<dbReference type="InterPro" id="IPR050593">
    <property type="entry name" value="LovG"/>
</dbReference>
<sequence length="657" mass="73862">MAEFAYAERGRALFKEALGSEDGSGEEFFLGLRILGAFDLPKADGMFGKIDPYAMVRGDLSASSVRTATVQRNYHPVWNAEAVIAATDRGASLDIWDEDTLSNDDKRAPHAIIAMHNVINVRLPDVPGQDPMYLSLEFEKGGKRADIRVLETSPPSKLTQCWVQMFGVPGEKYEKIRYQSMTTAPKQICGIPCWRETKLDDVPSFALSRIVVKIGRVANIMYQSTLSELSREHGWRGMLDYRTAKRTLIRNAATATAAWRCQRGEGRGSRLRDVRRRKERRREQEEGASLGVKTMRILALHGWRTNKEVLNYQLGGLTRAFKDTAEGNAEKVTIECLNAPRDASGPPYPEVARFFGENEAYFEWWDTEKLDDGSRICHGMDEAVDFVLEHVRSEGPYDALLGFSQGGALISYIQARIEEDPMLLPMHLRWRCNIFVASVPIYDKERRPAYFEDEAATGADGSQVDLPGALAQVNEVVRNQGFEPPMSELAERGVSEADLKSAMRQARDDWIEEDLEGWLGANEYYEVAVRAVSKLLAAKEPVYIITTKHQDYAIRLLERAGLEIAADHVYGAGMGAKEEVLDKLANEHADRTCFFIEDRVGTLERVAPILARPCRLAFAQWGYNTEIDAATARREHFEVLSDQIKLADLIRAQLKLS</sequence>
<dbReference type="Gene3D" id="2.60.40.150">
    <property type="entry name" value="C2 domain"/>
    <property type="match status" value="1"/>
</dbReference>
<keyword evidence="1" id="KW-0378">Hydrolase</keyword>
<dbReference type="InParanoid" id="A0A2R5GEN8"/>
<dbReference type="OrthoDB" id="414698at2759"/>
<reference evidence="3 4" key="1">
    <citation type="submission" date="2017-12" db="EMBL/GenBank/DDBJ databases">
        <title>Sequencing, de novo assembly and annotation of complete genome of a new Thraustochytrid species, strain FCC1311.</title>
        <authorList>
            <person name="Sedici K."/>
            <person name="Godart F."/>
            <person name="Aiese Cigliano R."/>
            <person name="Sanseverino W."/>
            <person name="Barakat M."/>
            <person name="Ortet P."/>
            <person name="Marechal E."/>
            <person name="Cagnac O."/>
            <person name="Amato A."/>
        </authorList>
    </citation>
    <scope>NUCLEOTIDE SEQUENCE [LARGE SCALE GENOMIC DNA]</scope>
</reference>
<dbReference type="InterPro" id="IPR005645">
    <property type="entry name" value="FSH-like_dom"/>
</dbReference>
<dbReference type="SUPFAM" id="SSF56784">
    <property type="entry name" value="HAD-like"/>
    <property type="match status" value="1"/>
</dbReference>
<dbReference type="Pfam" id="PF03959">
    <property type="entry name" value="FSH1"/>
    <property type="match status" value="1"/>
</dbReference>
<dbReference type="GO" id="GO:0005737">
    <property type="term" value="C:cytoplasm"/>
    <property type="evidence" value="ECO:0007669"/>
    <property type="project" value="TreeGrafter"/>
</dbReference>
<comment type="caution">
    <text evidence="3">The sequence shown here is derived from an EMBL/GenBank/DDBJ whole genome shotgun (WGS) entry which is preliminary data.</text>
</comment>
<organism evidence="3 4">
    <name type="scientific">Hondaea fermentalgiana</name>
    <dbReference type="NCBI Taxonomy" id="2315210"/>
    <lineage>
        <taxon>Eukaryota</taxon>
        <taxon>Sar</taxon>
        <taxon>Stramenopiles</taxon>
        <taxon>Bigyra</taxon>
        <taxon>Labyrinthulomycetes</taxon>
        <taxon>Thraustochytrida</taxon>
        <taxon>Thraustochytriidae</taxon>
        <taxon>Hondaea</taxon>
    </lineage>
</organism>
<dbReference type="GO" id="GO:0005634">
    <property type="term" value="C:nucleus"/>
    <property type="evidence" value="ECO:0007669"/>
    <property type="project" value="TreeGrafter"/>
</dbReference>
<dbReference type="PANTHER" id="PTHR48070">
    <property type="entry name" value="ESTERASE OVCA2"/>
    <property type="match status" value="1"/>
</dbReference>
<dbReference type="CDD" id="cd00030">
    <property type="entry name" value="C2"/>
    <property type="match status" value="1"/>
</dbReference>
<keyword evidence="4" id="KW-1185">Reference proteome</keyword>
<dbReference type="EMBL" id="BEYU01000040">
    <property type="protein sequence ID" value="GBG28208.1"/>
    <property type="molecule type" value="Genomic_DNA"/>
</dbReference>
<gene>
    <name evidence="3" type="ORF">FCC1311_076211</name>
</gene>
<feature type="domain" description="C2" evidence="2">
    <location>
        <begin position="29"/>
        <end position="135"/>
    </location>
</feature>
<evidence type="ECO:0000313" key="3">
    <source>
        <dbReference type="EMBL" id="GBG28208.1"/>
    </source>
</evidence>
<dbReference type="Gene3D" id="3.40.50.1820">
    <property type="entry name" value="alpha/beta hydrolase"/>
    <property type="match status" value="1"/>
</dbReference>
<dbReference type="SUPFAM" id="SSF49562">
    <property type="entry name" value="C2 domain (Calcium/lipid-binding domain, CaLB)"/>
    <property type="match status" value="1"/>
</dbReference>
<proteinExistence type="predicted"/>
<dbReference type="InterPro" id="IPR000008">
    <property type="entry name" value="C2_dom"/>
</dbReference>
<dbReference type="PANTHER" id="PTHR48070:SF6">
    <property type="entry name" value="ESTERASE OVCA2"/>
    <property type="match status" value="1"/>
</dbReference>
<evidence type="ECO:0000313" key="4">
    <source>
        <dbReference type="Proteomes" id="UP000241890"/>
    </source>
</evidence>
<dbReference type="InterPro" id="IPR023214">
    <property type="entry name" value="HAD_sf"/>
</dbReference>
<accession>A0A2R5GEN8</accession>
<dbReference type="Pfam" id="PF00168">
    <property type="entry name" value="C2"/>
    <property type="match status" value="1"/>
</dbReference>
<dbReference type="InterPro" id="IPR035892">
    <property type="entry name" value="C2_domain_sf"/>
</dbReference>
<dbReference type="GO" id="GO:0016787">
    <property type="term" value="F:hydrolase activity"/>
    <property type="evidence" value="ECO:0007669"/>
    <property type="project" value="UniProtKB-KW"/>
</dbReference>
<protein>
    <submittedName>
        <fullName evidence="3">Esterase OVCA2</fullName>
    </submittedName>
</protein>
<dbReference type="InterPro" id="IPR029058">
    <property type="entry name" value="AB_hydrolase_fold"/>
</dbReference>
<name>A0A2R5GEN8_9STRA</name>
<evidence type="ECO:0000259" key="2">
    <source>
        <dbReference type="SMART" id="SM00239"/>
    </source>
</evidence>
<dbReference type="InterPro" id="IPR036412">
    <property type="entry name" value="HAD-like_sf"/>
</dbReference>
<dbReference type="AlphaFoldDB" id="A0A2R5GEN8"/>
<evidence type="ECO:0000256" key="1">
    <source>
        <dbReference type="ARBA" id="ARBA00022801"/>
    </source>
</evidence>
<dbReference type="Proteomes" id="UP000241890">
    <property type="component" value="Unassembled WGS sequence"/>
</dbReference>
<dbReference type="Gene3D" id="3.40.50.1000">
    <property type="entry name" value="HAD superfamily/HAD-like"/>
    <property type="match status" value="1"/>
</dbReference>
<dbReference type="CDD" id="cd01427">
    <property type="entry name" value="HAD_like"/>
    <property type="match status" value="1"/>
</dbReference>
<dbReference type="SMART" id="SM00239">
    <property type="entry name" value="C2"/>
    <property type="match status" value="1"/>
</dbReference>